<dbReference type="FunFam" id="1.20.5.110:FF:000058">
    <property type="entry name" value="VAM7p Vacuolar SNARE protein"/>
    <property type="match status" value="1"/>
</dbReference>
<dbReference type="GO" id="GO:0097576">
    <property type="term" value="P:vacuole fusion"/>
    <property type="evidence" value="ECO:0007669"/>
    <property type="project" value="UniProtKB-ARBA"/>
</dbReference>
<evidence type="ECO:0000256" key="2">
    <source>
        <dbReference type="ARBA" id="ARBA00022554"/>
    </source>
</evidence>
<dbReference type="HOGENOM" id="CLU_033748_0_0_1"/>
<keyword evidence="3" id="KW-0175">Coiled coil</keyword>
<dbReference type="Gene3D" id="1.20.5.110">
    <property type="match status" value="1"/>
</dbReference>
<feature type="domain" description="PX" evidence="6">
    <location>
        <begin position="2"/>
        <end position="121"/>
    </location>
</feature>
<dbReference type="SMART" id="SM00312">
    <property type="entry name" value="PX"/>
    <property type="match status" value="1"/>
</dbReference>
<evidence type="ECO:0000256" key="1">
    <source>
        <dbReference type="ARBA" id="ARBA00004116"/>
    </source>
</evidence>
<reference evidence="7 8" key="1">
    <citation type="submission" date="2014-04" db="EMBL/GenBank/DDBJ databases">
        <authorList>
            <consortium name="DOE Joint Genome Institute"/>
            <person name="Kuo A."/>
            <person name="Kohler A."/>
            <person name="Jargeat P."/>
            <person name="Nagy L.G."/>
            <person name="Floudas D."/>
            <person name="Copeland A."/>
            <person name="Barry K.W."/>
            <person name="Cichocki N."/>
            <person name="Veneault-Fourrey C."/>
            <person name="LaButti K."/>
            <person name="Lindquist E.A."/>
            <person name="Lipzen A."/>
            <person name="Lundell T."/>
            <person name="Morin E."/>
            <person name="Murat C."/>
            <person name="Sun H."/>
            <person name="Tunlid A."/>
            <person name="Henrissat B."/>
            <person name="Grigoriev I.V."/>
            <person name="Hibbett D.S."/>
            <person name="Martin F."/>
            <person name="Nordberg H.P."/>
            <person name="Cantor M.N."/>
            <person name="Hua S.X."/>
        </authorList>
    </citation>
    <scope>NUCLEOTIDE SEQUENCE [LARGE SCALE GENOMIC DNA]</scope>
    <source>
        <strain evidence="7 8">Ve08.2h10</strain>
    </source>
</reference>
<dbReference type="Proteomes" id="UP000054538">
    <property type="component" value="Unassembled WGS sequence"/>
</dbReference>
<evidence type="ECO:0000313" key="8">
    <source>
        <dbReference type="Proteomes" id="UP000054538"/>
    </source>
</evidence>
<dbReference type="GO" id="GO:0005769">
    <property type="term" value="C:early endosome"/>
    <property type="evidence" value="ECO:0007669"/>
    <property type="project" value="TreeGrafter"/>
</dbReference>
<dbReference type="FunCoup" id="A0A0D0DXT1">
    <property type="interactions" value="45"/>
</dbReference>
<keyword evidence="2" id="KW-0926">Vacuole</keyword>
<dbReference type="InParanoid" id="A0A0D0DXT1"/>
<dbReference type="SMART" id="SM00397">
    <property type="entry name" value="t_SNARE"/>
    <property type="match status" value="1"/>
</dbReference>
<dbReference type="AlphaFoldDB" id="A0A0D0DXT1"/>
<name>A0A0D0DXT1_9AGAM</name>
<evidence type="ECO:0000313" key="7">
    <source>
        <dbReference type="EMBL" id="KIK94911.1"/>
    </source>
</evidence>
<dbReference type="EMBL" id="KN825076">
    <property type="protein sequence ID" value="KIK94911.1"/>
    <property type="molecule type" value="Genomic_DNA"/>
</dbReference>
<keyword evidence="8" id="KW-1185">Reference proteome</keyword>
<dbReference type="OrthoDB" id="428895at2759"/>
<dbReference type="GO" id="GO:0016192">
    <property type="term" value="P:vesicle-mediated transport"/>
    <property type="evidence" value="ECO:0007669"/>
    <property type="project" value="UniProtKB-ARBA"/>
</dbReference>
<dbReference type="STRING" id="930991.A0A0D0DXT1"/>
<dbReference type="InterPro" id="IPR000727">
    <property type="entry name" value="T_SNARE_dom"/>
</dbReference>
<dbReference type="InterPro" id="IPR001683">
    <property type="entry name" value="PX_dom"/>
</dbReference>
<dbReference type="InterPro" id="IPR036871">
    <property type="entry name" value="PX_dom_sf"/>
</dbReference>
<gene>
    <name evidence="7" type="ORF">PAXRUDRAFT_11758</name>
</gene>
<sequence length="365" mass="40828">MTAIQAVHVRGHEDRPNPKPHVVYRIEIQAHVRSWQMWRRYSEFVELHTELTKSTGSPPPAALPPKNAFSILKRPFRDENAMIEQRSAGLETYLRAILSAKEEKWRDNFAFRDFLGVPIGRQGSVAEGGSKTKFSSASWLDEHIELQSRIRDIRADINRRDTLSDRGDVGASHTANVQAKKKLAENLSRVRTLTEGLQELGISGMAEGELQRRTDMVARLQDDCEKLGKMVTVARQVSRMGLPTPFPAQGFTNVAVAPESDRSALLGNGKPVTRVFGVALKKPQESDVTRPLDDHGLLQLQKVHMEQQDAQLSQLTSILQRQRHLGEAIGAELATQIEMLDELNDDVDRVGGKLTSAKRQLNRLG</sequence>
<proteinExistence type="predicted"/>
<dbReference type="GO" id="GO:0007034">
    <property type="term" value="P:vacuolar transport"/>
    <property type="evidence" value="ECO:0007669"/>
    <property type="project" value="UniProtKB-ARBA"/>
</dbReference>
<evidence type="ECO:0000256" key="4">
    <source>
        <dbReference type="ARBA" id="ARBA00054927"/>
    </source>
</evidence>
<reference evidence="8" key="2">
    <citation type="submission" date="2015-01" db="EMBL/GenBank/DDBJ databases">
        <title>Evolutionary Origins and Diversification of the Mycorrhizal Mutualists.</title>
        <authorList>
            <consortium name="DOE Joint Genome Institute"/>
            <consortium name="Mycorrhizal Genomics Consortium"/>
            <person name="Kohler A."/>
            <person name="Kuo A."/>
            <person name="Nagy L.G."/>
            <person name="Floudas D."/>
            <person name="Copeland A."/>
            <person name="Barry K.W."/>
            <person name="Cichocki N."/>
            <person name="Veneault-Fourrey C."/>
            <person name="LaButti K."/>
            <person name="Lindquist E.A."/>
            <person name="Lipzen A."/>
            <person name="Lundell T."/>
            <person name="Morin E."/>
            <person name="Murat C."/>
            <person name="Riley R."/>
            <person name="Ohm R."/>
            <person name="Sun H."/>
            <person name="Tunlid A."/>
            <person name="Henrissat B."/>
            <person name="Grigoriev I.V."/>
            <person name="Hibbett D.S."/>
            <person name="Martin F."/>
        </authorList>
    </citation>
    <scope>NUCLEOTIDE SEQUENCE [LARGE SCALE GENOMIC DNA]</scope>
    <source>
        <strain evidence="8">Ve08.2h10</strain>
    </source>
</reference>
<comment type="function">
    <text evidence="4">Essential for proper morphogenesis of the vacuole. May exist as structural reinforcement on the surface of the vacuolar membrane and be required for maintenance against rupture by osmotic pressure.</text>
</comment>
<evidence type="ECO:0000256" key="3">
    <source>
        <dbReference type="ARBA" id="ARBA00023054"/>
    </source>
</evidence>
<dbReference type="SUPFAM" id="SSF64268">
    <property type="entry name" value="PX domain"/>
    <property type="match status" value="1"/>
</dbReference>
<dbReference type="PROSITE" id="PS50192">
    <property type="entry name" value="T_SNARE"/>
    <property type="match status" value="1"/>
</dbReference>
<dbReference type="PROSITE" id="PS50195">
    <property type="entry name" value="PX"/>
    <property type="match status" value="1"/>
</dbReference>
<evidence type="ECO:0000259" key="5">
    <source>
        <dbReference type="PROSITE" id="PS50192"/>
    </source>
</evidence>
<dbReference type="PANTHER" id="PTHR22775">
    <property type="entry name" value="SORTING NEXIN"/>
    <property type="match status" value="1"/>
</dbReference>
<evidence type="ECO:0008006" key="9">
    <source>
        <dbReference type="Google" id="ProtNLM"/>
    </source>
</evidence>
<organism evidence="7 8">
    <name type="scientific">Paxillus rubicundulus Ve08.2h10</name>
    <dbReference type="NCBI Taxonomy" id="930991"/>
    <lineage>
        <taxon>Eukaryota</taxon>
        <taxon>Fungi</taxon>
        <taxon>Dikarya</taxon>
        <taxon>Basidiomycota</taxon>
        <taxon>Agaricomycotina</taxon>
        <taxon>Agaricomycetes</taxon>
        <taxon>Agaricomycetidae</taxon>
        <taxon>Boletales</taxon>
        <taxon>Paxilineae</taxon>
        <taxon>Paxillaceae</taxon>
        <taxon>Paxillus</taxon>
    </lineage>
</organism>
<feature type="domain" description="T-SNARE coiled-coil homology" evidence="5">
    <location>
        <begin position="302"/>
        <end position="364"/>
    </location>
</feature>
<protein>
    <recommendedName>
        <fullName evidence="9">Syntaxin</fullName>
    </recommendedName>
</protein>
<comment type="subcellular location">
    <subcellularLocation>
        <location evidence="1">Vacuole</location>
    </subcellularLocation>
</comment>
<dbReference type="Pfam" id="PF00787">
    <property type="entry name" value="PX"/>
    <property type="match status" value="1"/>
</dbReference>
<dbReference type="GO" id="GO:0000329">
    <property type="term" value="C:fungal-type vacuole membrane"/>
    <property type="evidence" value="ECO:0007669"/>
    <property type="project" value="UniProtKB-ARBA"/>
</dbReference>
<evidence type="ECO:0000259" key="6">
    <source>
        <dbReference type="PROSITE" id="PS50195"/>
    </source>
</evidence>
<dbReference type="SUPFAM" id="SSF58038">
    <property type="entry name" value="SNARE fusion complex"/>
    <property type="match status" value="1"/>
</dbReference>
<dbReference type="CDD" id="cd15858">
    <property type="entry name" value="SNARE_VAM7"/>
    <property type="match status" value="1"/>
</dbReference>
<dbReference type="GO" id="GO:0035091">
    <property type="term" value="F:phosphatidylinositol binding"/>
    <property type="evidence" value="ECO:0007669"/>
    <property type="project" value="InterPro"/>
</dbReference>
<dbReference type="PANTHER" id="PTHR22775:SF3">
    <property type="entry name" value="SORTING NEXIN-13"/>
    <property type="match status" value="1"/>
</dbReference>
<accession>A0A0D0DXT1</accession>
<dbReference type="Gene3D" id="3.30.1520.10">
    <property type="entry name" value="Phox-like domain"/>
    <property type="match status" value="1"/>
</dbReference>
<dbReference type="CDD" id="cd06897">
    <property type="entry name" value="PX_SNARE"/>
    <property type="match status" value="1"/>
</dbReference>